<keyword evidence="2" id="KW-1185">Reference proteome</keyword>
<name>A0ACD3SLL3_9BURK</name>
<accession>A0ACD3SLL3</accession>
<proteinExistence type="predicted"/>
<gene>
    <name evidence="1" type="ORF">MW7_013865</name>
</gene>
<comment type="caution">
    <text evidence="1">The sequence shown here is derived from an EMBL/GenBank/DDBJ whole genome shotgun (WGS) entry which is preliminary data.</text>
</comment>
<dbReference type="Proteomes" id="UP000004277">
    <property type="component" value="Unassembled WGS sequence"/>
</dbReference>
<reference evidence="1" key="1">
    <citation type="submission" date="2019-05" db="EMBL/GenBank/DDBJ databases">
        <title>Revised genome assembly of Burkholderiaceae (previously Ralstonia) sp. PBA.</title>
        <authorList>
            <person name="Gan H.M."/>
        </authorList>
    </citation>
    <scope>NUCLEOTIDE SEQUENCE</scope>
    <source>
        <strain evidence="1">PBA</strain>
    </source>
</reference>
<protein>
    <submittedName>
        <fullName evidence="1">Complex I NDUFA9 subunit family protein</fullName>
    </submittedName>
</protein>
<organism evidence="1 2">
    <name type="scientific">Imbroritus primus</name>
    <dbReference type="NCBI Taxonomy" id="3058603"/>
    <lineage>
        <taxon>Bacteria</taxon>
        <taxon>Pseudomonadati</taxon>
        <taxon>Pseudomonadota</taxon>
        <taxon>Betaproteobacteria</taxon>
        <taxon>Burkholderiales</taxon>
        <taxon>Burkholderiaceae</taxon>
        <taxon>Imbroritus</taxon>
    </lineage>
</organism>
<sequence length="344" mass="36997">MLVSNILVIGGSGFIGSHVLTRLAALAATPGERLPEPVTRAAWVPGALPDRVPGRILAPTRDLRGARHLLPLPVELVEADVHDDATLDRLLAALGEDGTVINLVGILHDRRGTPYGPGFAKAHVALPRRLVAMCARHGVRRLLHMSALGAESAGPSMYLRSKGDGEAAVTMSMLDWTVFRPSVVFGPGDSFLNLFARMQRFAPFVPLACAGARFQPIAVEDVAQAIVNAFGNAETIHQCYDLGGPQVYTLEELVRLAGQAAGHPRPVMRLPAALGRLQAMMLEHAPGGPLMSRDNLDSMRVDNVLHGPVSPVLGITPRHLESSLAEVLGRQDRSARLDRWRMRA</sequence>
<evidence type="ECO:0000313" key="2">
    <source>
        <dbReference type="Proteomes" id="UP000004277"/>
    </source>
</evidence>
<evidence type="ECO:0000313" key="1">
    <source>
        <dbReference type="EMBL" id="TMS57045.1"/>
    </source>
</evidence>
<dbReference type="EMBL" id="AKCV02000025">
    <property type="protein sequence ID" value="TMS57045.1"/>
    <property type="molecule type" value="Genomic_DNA"/>
</dbReference>